<reference evidence="2" key="1">
    <citation type="submission" date="2023-10" db="EMBL/GenBank/DDBJ databases">
        <authorList>
            <person name="Chen Y."/>
            <person name="Shah S."/>
            <person name="Dougan E. K."/>
            <person name="Thang M."/>
            <person name="Chan C."/>
        </authorList>
    </citation>
    <scope>NUCLEOTIDE SEQUENCE [LARGE SCALE GENOMIC DNA]</scope>
</reference>
<evidence type="ECO:0000313" key="3">
    <source>
        <dbReference type="Proteomes" id="UP001189429"/>
    </source>
</evidence>
<feature type="compositionally biased region" description="Basic residues" evidence="1">
    <location>
        <begin position="1"/>
        <end position="37"/>
    </location>
</feature>
<feature type="region of interest" description="Disordered" evidence="1">
    <location>
        <begin position="1"/>
        <end position="68"/>
    </location>
</feature>
<dbReference type="EMBL" id="CAUYUJ010000333">
    <property type="protein sequence ID" value="CAK0789958.1"/>
    <property type="molecule type" value="Genomic_DNA"/>
</dbReference>
<name>A0ABN9PIB3_9DINO</name>
<evidence type="ECO:0000313" key="2">
    <source>
        <dbReference type="EMBL" id="CAK0789958.1"/>
    </source>
</evidence>
<evidence type="ECO:0000256" key="1">
    <source>
        <dbReference type="SAM" id="MobiDB-lite"/>
    </source>
</evidence>
<keyword evidence="3" id="KW-1185">Reference proteome</keyword>
<organism evidence="2 3">
    <name type="scientific">Prorocentrum cordatum</name>
    <dbReference type="NCBI Taxonomy" id="2364126"/>
    <lineage>
        <taxon>Eukaryota</taxon>
        <taxon>Sar</taxon>
        <taxon>Alveolata</taxon>
        <taxon>Dinophyceae</taxon>
        <taxon>Prorocentrales</taxon>
        <taxon>Prorocentraceae</taxon>
        <taxon>Prorocentrum</taxon>
    </lineage>
</organism>
<comment type="caution">
    <text evidence="2">The sequence shown here is derived from an EMBL/GenBank/DDBJ whole genome shotgun (WGS) entry which is preliminary data.</text>
</comment>
<gene>
    <name evidence="2" type="ORF">PCOR1329_LOCUS1359</name>
</gene>
<feature type="compositionally biased region" description="Low complexity" evidence="1">
    <location>
        <begin position="52"/>
        <end position="68"/>
    </location>
</feature>
<sequence>TTNPRHRGPGRRRARRGLLRGAGRPRRGRAGAALRKRPSSEAFQGSLQRRLPLGGSPSEAPEEPPAVGGLSVSSLFLGGPRAAIACCLRRGARAAALLLLLRVDLLLPPPISSPPPPQDGGAA</sequence>
<accession>A0ABN9PIB3</accession>
<feature type="non-terminal residue" evidence="2">
    <location>
        <position position="1"/>
    </location>
</feature>
<dbReference type="Proteomes" id="UP001189429">
    <property type="component" value="Unassembled WGS sequence"/>
</dbReference>
<protein>
    <submittedName>
        <fullName evidence="2">Uncharacterized protein</fullName>
    </submittedName>
</protein>
<proteinExistence type="predicted"/>